<dbReference type="SUPFAM" id="SSF52129">
    <property type="entry name" value="Caspase-like"/>
    <property type="match status" value="1"/>
</dbReference>
<dbReference type="SMART" id="SM00115">
    <property type="entry name" value="CASc"/>
    <property type="match status" value="1"/>
</dbReference>
<dbReference type="InterPro" id="IPR011600">
    <property type="entry name" value="Pept_C14_caspase"/>
</dbReference>
<dbReference type="AlphaFoldDB" id="A0AA37HJ92"/>
<sequence length="776" mass="84739">MKRTLPALLTLSLTVWATAAVSAPGDKRIALVIGNAAYESFGRLANPGNDADDIASVLRRVGFEVVDGRDLSRRDMDRKLAQFSRIAHDADTALVYYAGHGLQYQGQNYLVPTDAQLNDGFDVRYETIPVESVIAALDSAKGARILILDACRDLPLKDTGRRDSASGQGLATVVGRKGLIMAYATQANNVAFDGTGRNSFYAAALIKTMAEPGLEVGQVFQRVAMSVSVATGGRQLPEVTRSYPGEVYLNRDETDFQAWGRLRGSNQIAELQNFATKYASSFLRDDALARIKMLEGQVRPAAPSAVVDEARAREEKRLAEERNAAARLDEQRQRDKARREQERRDAEQAQLLAQRKEEERLAELRRAEEAWAAREAEARRFAAQAVQEAERQESARKEAARQEIARQESARQEAARQEMARLEQKHRDEENARIAAAAEAERREEMARLERVRREEDARIKLAMLEAPKIEDAKADASKTEIPAEAAKTVELIKPTESAKPAEGPAIAYASLSIKEEVPATTAALDATAPVNQDPTVRAVQERLNALGCYNEKPEASWGKHSMEALERFYRVTQAGDAARPGLTRAVKIVSHMPDQSTLNMLNGYSGRVCPVVCPTGTEQKGDACVRISCPPGLTLEGDECRPAVKTQRASLPAATPRPVEAVRPEPEPARKAAAPVKEPRTKRAALPEPEPVKAKTPAPKAPVAKPAVKETPRPVREAARPVVKPKVTVVEPIRARARVPALARPSYSPAPAAASTASSYGSTEIGASRFMSRMP</sequence>
<feature type="chain" id="PRO_5041427824" description="Caspase family p20 domain-containing protein" evidence="3">
    <location>
        <begin position="20"/>
        <end position="776"/>
    </location>
</feature>
<accession>A0AA37HJ92</accession>
<dbReference type="EMBL" id="BPQJ01000091">
    <property type="protein sequence ID" value="GJD66918.1"/>
    <property type="molecule type" value="Genomic_DNA"/>
</dbReference>
<feature type="compositionally biased region" description="Low complexity" evidence="2">
    <location>
        <begin position="695"/>
        <end position="707"/>
    </location>
</feature>
<dbReference type="InterPro" id="IPR015917">
    <property type="entry name" value="Pept_C14A"/>
</dbReference>
<dbReference type="Gene3D" id="3.40.50.1460">
    <property type="match status" value="1"/>
</dbReference>
<reference evidence="5" key="2">
    <citation type="submission" date="2021-08" db="EMBL/GenBank/DDBJ databases">
        <authorList>
            <person name="Tani A."/>
            <person name="Ola A."/>
            <person name="Ogura Y."/>
            <person name="Katsura K."/>
            <person name="Hayashi T."/>
        </authorList>
    </citation>
    <scope>NUCLEOTIDE SEQUENCE</scope>
    <source>
        <strain evidence="5">JCM 32048</strain>
    </source>
</reference>
<comment type="caution">
    <text evidence="5">The sequence shown here is derived from an EMBL/GenBank/DDBJ whole genome shotgun (WGS) entry which is preliminary data.</text>
</comment>
<dbReference type="Proteomes" id="UP001055286">
    <property type="component" value="Unassembled WGS sequence"/>
</dbReference>
<protein>
    <recommendedName>
        <fullName evidence="4">Caspase family p20 domain-containing protein</fullName>
    </recommendedName>
</protein>
<dbReference type="InterPro" id="IPR052039">
    <property type="entry name" value="Caspase-related_regulators"/>
</dbReference>
<evidence type="ECO:0000256" key="2">
    <source>
        <dbReference type="SAM" id="MobiDB-lite"/>
    </source>
</evidence>
<keyword evidence="6" id="KW-1185">Reference proteome</keyword>
<feature type="region of interest" description="Disordered" evidence="2">
    <location>
        <begin position="320"/>
        <end position="346"/>
    </location>
</feature>
<reference evidence="5" key="1">
    <citation type="journal article" date="2016" name="Front. Microbiol.">
        <title>Genome Sequence of the Piezophilic, Mesophilic Sulfate-Reducing Bacterium Desulfovibrio indicus J2T.</title>
        <authorList>
            <person name="Cao J."/>
            <person name="Maignien L."/>
            <person name="Shao Z."/>
            <person name="Alain K."/>
            <person name="Jebbar M."/>
        </authorList>
    </citation>
    <scope>NUCLEOTIDE SEQUENCE</scope>
    <source>
        <strain evidence="5">JCM 32048</strain>
    </source>
</reference>
<dbReference type="PROSITE" id="PS50208">
    <property type="entry name" value="CASPASE_P20"/>
    <property type="match status" value="1"/>
</dbReference>
<dbReference type="Pfam" id="PF00656">
    <property type="entry name" value="Peptidase_C14"/>
    <property type="match status" value="1"/>
</dbReference>
<evidence type="ECO:0000259" key="4">
    <source>
        <dbReference type="PROSITE" id="PS50208"/>
    </source>
</evidence>
<feature type="compositionally biased region" description="Basic and acidic residues" evidence="2">
    <location>
        <begin position="708"/>
        <end position="718"/>
    </location>
</feature>
<dbReference type="RefSeq" id="WP_238193783.1">
    <property type="nucleotide sequence ID" value="NZ_BPQJ01000091.1"/>
</dbReference>
<feature type="compositionally biased region" description="Basic and acidic residues" evidence="2">
    <location>
        <begin position="661"/>
        <end position="671"/>
    </location>
</feature>
<evidence type="ECO:0000256" key="3">
    <source>
        <dbReference type="SAM" id="SignalP"/>
    </source>
</evidence>
<evidence type="ECO:0000256" key="1">
    <source>
        <dbReference type="ARBA" id="ARBA00010134"/>
    </source>
</evidence>
<feature type="region of interest" description="Disordered" evidence="2">
    <location>
        <begin position="648"/>
        <end position="718"/>
    </location>
</feature>
<feature type="region of interest" description="Disordered" evidence="2">
    <location>
        <begin position="744"/>
        <end position="776"/>
    </location>
</feature>
<dbReference type="PANTHER" id="PTHR22576:SF37">
    <property type="entry name" value="MUCOSA-ASSOCIATED LYMPHOID TISSUE LYMPHOMA TRANSLOCATION PROTEIN 1"/>
    <property type="match status" value="1"/>
</dbReference>
<dbReference type="InterPro" id="IPR001309">
    <property type="entry name" value="Pept_C14_p20"/>
</dbReference>
<comment type="similarity">
    <text evidence="1">Belongs to the peptidase C14A family.</text>
</comment>
<evidence type="ECO:0000313" key="6">
    <source>
        <dbReference type="Proteomes" id="UP001055286"/>
    </source>
</evidence>
<name>A0AA37HJ92_9HYPH</name>
<proteinExistence type="inferred from homology"/>
<keyword evidence="3" id="KW-0732">Signal</keyword>
<dbReference type="PANTHER" id="PTHR22576">
    <property type="entry name" value="MUCOSA ASSOCIATED LYMPHOID TISSUE LYMPHOMA TRANSLOCATION PROTEIN 1/PARACASPASE"/>
    <property type="match status" value="1"/>
</dbReference>
<evidence type="ECO:0000313" key="5">
    <source>
        <dbReference type="EMBL" id="GJD66918.1"/>
    </source>
</evidence>
<feature type="region of interest" description="Disordered" evidence="2">
    <location>
        <begin position="391"/>
        <end position="430"/>
    </location>
</feature>
<dbReference type="GO" id="GO:0004197">
    <property type="term" value="F:cysteine-type endopeptidase activity"/>
    <property type="evidence" value="ECO:0007669"/>
    <property type="project" value="InterPro"/>
</dbReference>
<dbReference type="InterPro" id="IPR029030">
    <property type="entry name" value="Caspase-like_dom_sf"/>
</dbReference>
<feature type="compositionally biased region" description="Low complexity" evidence="2">
    <location>
        <begin position="744"/>
        <end position="760"/>
    </location>
</feature>
<feature type="domain" description="Caspase family p20" evidence="4">
    <location>
        <begin position="26"/>
        <end position="103"/>
    </location>
</feature>
<dbReference type="GO" id="GO:0006508">
    <property type="term" value="P:proteolysis"/>
    <property type="evidence" value="ECO:0007669"/>
    <property type="project" value="InterPro"/>
</dbReference>
<organism evidence="5 6">
    <name type="scientific">Methylobacterium frigidaeris</name>
    <dbReference type="NCBI Taxonomy" id="2038277"/>
    <lineage>
        <taxon>Bacteria</taxon>
        <taxon>Pseudomonadati</taxon>
        <taxon>Pseudomonadota</taxon>
        <taxon>Alphaproteobacteria</taxon>
        <taxon>Hyphomicrobiales</taxon>
        <taxon>Methylobacteriaceae</taxon>
        <taxon>Methylobacterium</taxon>
    </lineage>
</organism>
<gene>
    <name evidence="5" type="ORF">MPEAHAMD_7117</name>
</gene>
<feature type="signal peptide" evidence="3">
    <location>
        <begin position="1"/>
        <end position="19"/>
    </location>
</feature>